<organism evidence="1 3">
    <name type="scientific">Ralstonia mannitolilytica</name>
    <dbReference type="NCBI Taxonomy" id="105219"/>
    <lineage>
        <taxon>Bacteria</taxon>
        <taxon>Pseudomonadati</taxon>
        <taxon>Pseudomonadota</taxon>
        <taxon>Betaproteobacteria</taxon>
        <taxon>Burkholderiales</taxon>
        <taxon>Burkholderiaceae</taxon>
        <taxon>Ralstonia</taxon>
    </lineage>
</organism>
<dbReference type="AlphaFoldDB" id="A0AAD2AKZ1"/>
<dbReference type="Proteomes" id="UP001190452">
    <property type="component" value="Unassembled WGS sequence"/>
</dbReference>
<dbReference type="Proteomes" id="UP001190002">
    <property type="component" value="Unassembled WGS sequence"/>
</dbReference>
<evidence type="ECO:0000313" key="4">
    <source>
        <dbReference type="Proteomes" id="UP001190452"/>
    </source>
</evidence>
<evidence type="ECO:0000313" key="2">
    <source>
        <dbReference type="EMBL" id="CAJ0867199.1"/>
    </source>
</evidence>
<comment type="caution">
    <text evidence="1">The sequence shown here is derived from an EMBL/GenBank/DDBJ whole genome shotgun (WGS) entry which is preliminary data.</text>
</comment>
<dbReference type="EMBL" id="CATVXE010000005">
    <property type="protein sequence ID" value="CAJ0682019.1"/>
    <property type="molecule type" value="Genomic_DNA"/>
</dbReference>
<dbReference type="EMBL" id="CAUDKV010000006">
    <property type="protein sequence ID" value="CAJ0867199.1"/>
    <property type="molecule type" value="Genomic_DNA"/>
</dbReference>
<evidence type="ECO:0000313" key="1">
    <source>
        <dbReference type="EMBL" id="CAJ0682019.1"/>
    </source>
</evidence>
<keyword evidence="4" id="KW-1185">Reference proteome</keyword>
<reference evidence="1 4" key="1">
    <citation type="submission" date="2023-07" db="EMBL/GenBank/DDBJ databases">
        <authorList>
            <person name="Peeters C."/>
        </authorList>
    </citation>
    <scope>NUCLEOTIDE SEQUENCE</scope>
    <source>
        <strain evidence="2 4">R-77569</strain>
        <strain evidence="1">R-77591</strain>
    </source>
</reference>
<dbReference type="SUPFAM" id="SSF47413">
    <property type="entry name" value="lambda repressor-like DNA-binding domains"/>
    <property type="match status" value="1"/>
</dbReference>
<dbReference type="InterPro" id="IPR010982">
    <property type="entry name" value="Lambda_DNA-bd_dom_sf"/>
</dbReference>
<proteinExistence type="predicted"/>
<evidence type="ECO:0000313" key="3">
    <source>
        <dbReference type="Proteomes" id="UP001190002"/>
    </source>
</evidence>
<protein>
    <submittedName>
        <fullName evidence="1">Uncharacterized protein</fullName>
    </submittedName>
</protein>
<accession>A0AAD2AKZ1</accession>
<name>A0AAD2AKZ1_9RALS</name>
<sequence length="104" mass="11579">MQSEISMSYQELIAKALHGRSVNRAAQEMGLSQSALDRYTKAKVLPDYVTAMMLAKEAGVDPRDMFIALVEEEAKKKGLTAKIAEGFKKLVLLAKPRRDLIPAW</sequence>
<gene>
    <name evidence="2" type="ORF">R77569_01955</name>
    <name evidence="1" type="ORF">R77591_01627</name>
</gene>
<dbReference type="GO" id="GO:0003677">
    <property type="term" value="F:DNA binding"/>
    <property type="evidence" value="ECO:0007669"/>
    <property type="project" value="InterPro"/>
</dbReference>